<dbReference type="InterPro" id="IPR050582">
    <property type="entry name" value="HAD-like_SerB"/>
</dbReference>
<dbReference type="Gene3D" id="3.40.50.1000">
    <property type="entry name" value="HAD superfamily/HAD-like"/>
    <property type="match status" value="1"/>
</dbReference>
<reference evidence="1" key="1">
    <citation type="submission" date="2020-05" db="EMBL/GenBank/DDBJ databases">
        <authorList>
            <person name="Chiriac C."/>
            <person name="Salcher M."/>
            <person name="Ghai R."/>
            <person name="Kavagutti S V."/>
        </authorList>
    </citation>
    <scope>NUCLEOTIDE SEQUENCE</scope>
</reference>
<accession>A0A6J6KFN5</accession>
<gene>
    <name evidence="1" type="ORF">UFOPK2243_00288</name>
</gene>
<dbReference type="CDD" id="cd02612">
    <property type="entry name" value="HAD_PGPPase"/>
    <property type="match status" value="1"/>
</dbReference>
<dbReference type="Pfam" id="PF12710">
    <property type="entry name" value="HAD"/>
    <property type="match status" value="1"/>
</dbReference>
<dbReference type="PANTHER" id="PTHR43344:SF15">
    <property type="entry name" value="PHOSPHOSERINE PHOSPHATASE SERB1"/>
    <property type="match status" value="1"/>
</dbReference>
<dbReference type="NCBIfam" id="TIGR01488">
    <property type="entry name" value="HAD-SF-IB"/>
    <property type="match status" value="1"/>
</dbReference>
<dbReference type="SUPFAM" id="SSF56784">
    <property type="entry name" value="HAD-like"/>
    <property type="match status" value="1"/>
</dbReference>
<proteinExistence type="predicted"/>
<evidence type="ECO:0000313" key="1">
    <source>
        <dbReference type="EMBL" id="CAB4647946.1"/>
    </source>
</evidence>
<organism evidence="1">
    <name type="scientific">freshwater metagenome</name>
    <dbReference type="NCBI Taxonomy" id="449393"/>
    <lineage>
        <taxon>unclassified sequences</taxon>
        <taxon>metagenomes</taxon>
        <taxon>ecological metagenomes</taxon>
    </lineage>
</organism>
<dbReference type="InterPro" id="IPR036412">
    <property type="entry name" value="HAD-like_sf"/>
</dbReference>
<dbReference type="PANTHER" id="PTHR43344">
    <property type="entry name" value="PHOSPHOSERINE PHOSPHATASE"/>
    <property type="match status" value="1"/>
</dbReference>
<protein>
    <submittedName>
        <fullName evidence="1">Unannotated protein</fullName>
    </submittedName>
</protein>
<sequence length="224" mass="24969">MRNQGQRAAFFDLDNTLIDGSSIYYFVRGMTKSGEIKNRDIFRFAWDNYRFRKSREESSSNMAYATKRILDFARGRSHSTISELCEEIVHDFLPKKLFPQMKERIEEHQSIGHHTWIVSASPIEIASVVARKLGMTGAIATTGEVVDGHYTGNLPGGAMHGINKANAVRSLASANTYDLNNSFAYSDSVNDLPLLVSVGNPFIVNPNKALKVIATKNEWPVLVA</sequence>
<dbReference type="NCBIfam" id="TIGR01490">
    <property type="entry name" value="HAD-SF-IB-hyp1"/>
    <property type="match status" value="1"/>
</dbReference>
<dbReference type="InterPro" id="IPR023214">
    <property type="entry name" value="HAD_sf"/>
</dbReference>
<name>A0A6J6KFN5_9ZZZZ</name>
<dbReference type="EMBL" id="CAEZWL010000004">
    <property type="protein sequence ID" value="CAB4647946.1"/>
    <property type="molecule type" value="Genomic_DNA"/>
</dbReference>
<dbReference type="Gene3D" id="1.20.1440.100">
    <property type="entry name" value="SG protein - dephosphorylation function"/>
    <property type="match status" value="1"/>
</dbReference>
<dbReference type="AlphaFoldDB" id="A0A6J6KFN5"/>
<dbReference type="InterPro" id="IPR006385">
    <property type="entry name" value="HAD_hydro_SerB1"/>
</dbReference>